<dbReference type="RefSeq" id="WP_201364081.1">
    <property type="nucleotide sequence ID" value="NZ_BNJJ01000012.1"/>
</dbReference>
<dbReference type="InterPro" id="IPR011701">
    <property type="entry name" value="MFS"/>
</dbReference>
<evidence type="ECO:0000313" key="8">
    <source>
        <dbReference type="EMBL" id="GHO86453.1"/>
    </source>
</evidence>
<dbReference type="SUPFAM" id="SSF103473">
    <property type="entry name" value="MFS general substrate transporter"/>
    <property type="match status" value="1"/>
</dbReference>
<keyword evidence="3 6" id="KW-0812">Transmembrane</keyword>
<feature type="transmembrane region" description="Helical" evidence="6">
    <location>
        <begin position="72"/>
        <end position="89"/>
    </location>
</feature>
<dbReference type="Pfam" id="PF07690">
    <property type="entry name" value="MFS_1"/>
    <property type="match status" value="1"/>
</dbReference>
<evidence type="ECO:0000256" key="5">
    <source>
        <dbReference type="ARBA" id="ARBA00023136"/>
    </source>
</evidence>
<evidence type="ECO:0000259" key="7">
    <source>
        <dbReference type="PROSITE" id="PS50850"/>
    </source>
</evidence>
<proteinExistence type="predicted"/>
<evidence type="ECO:0000256" key="1">
    <source>
        <dbReference type="ARBA" id="ARBA00004651"/>
    </source>
</evidence>
<evidence type="ECO:0000313" key="9">
    <source>
        <dbReference type="Proteomes" id="UP000635565"/>
    </source>
</evidence>
<feature type="transmembrane region" description="Helical" evidence="6">
    <location>
        <begin position="95"/>
        <end position="112"/>
    </location>
</feature>
<feature type="transmembrane region" description="Helical" evidence="6">
    <location>
        <begin position="133"/>
        <end position="154"/>
    </location>
</feature>
<dbReference type="PANTHER" id="PTHR23513">
    <property type="entry name" value="INTEGRAL MEMBRANE EFFLUX PROTEIN-RELATED"/>
    <property type="match status" value="1"/>
</dbReference>
<dbReference type="InterPro" id="IPR036259">
    <property type="entry name" value="MFS_trans_sf"/>
</dbReference>
<feature type="transmembrane region" description="Helical" evidence="6">
    <location>
        <begin position="160"/>
        <end position="181"/>
    </location>
</feature>
<keyword evidence="4 6" id="KW-1133">Transmembrane helix</keyword>
<keyword evidence="2" id="KW-1003">Cell membrane</keyword>
<evidence type="ECO:0000256" key="4">
    <source>
        <dbReference type="ARBA" id="ARBA00022989"/>
    </source>
</evidence>
<organism evidence="8 9">
    <name type="scientific">Dictyobacter formicarum</name>
    <dbReference type="NCBI Taxonomy" id="2778368"/>
    <lineage>
        <taxon>Bacteria</taxon>
        <taxon>Bacillati</taxon>
        <taxon>Chloroflexota</taxon>
        <taxon>Ktedonobacteria</taxon>
        <taxon>Ktedonobacterales</taxon>
        <taxon>Dictyobacteraceae</taxon>
        <taxon>Dictyobacter</taxon>
    </lineage>
</organism>
<dbReference type="InterPro" id="IPR020846">
    <property type="entry name" value="MFS_dom"/>
</dbReference>
<evidence type="ECO:0000256" key="3">
    <source>
        <dbReference type="ARBA" id="ARBA00022692"/>
    </source>
</evidence>
<dbReference type="Proteomes" id="UP000635565">
    <property type="component" value="Unassembled WGS sequence"/>
</dbReference>
<accession>A0ABQ3VLH3</accession>
<comment type="subcellular location">
    <subcellularLocation>
        <location evidence="1">Cell membrane</location>
        <topology evidence="1">Multi-pass membrane protein</topology>
    </subcellularLocation>
</comment>
<evidence type="ECO:0000256" key="2">
    <source>
        <dbReference type="ARBA" id="ARBA00022475"/>
    </source>
</evidence>
<dbReference type="PANTHER" id="PTHR23513:SF6">
    <property type="entry name" value="MAJOR FACILITATOR SUPERFAMILY ASSOCIATED DOMAIN-CONTAINING PROTEIN"/>
    <property type="match status" value="1"/>
</dbReference>
<gene>
    <name evidence="8" type="ORF">KSZ_44590</name>
</gene>
<reference evidence="8 9" key="1">
    <citation type="journal article" date="2021" name="Int. J. Syst. Evol. Microbiol.">
        <title>Reticulibacter mediterranei gen. nov., sp. nov., within the new family Reticulibacteraceae fam. nov., and Ktedonospora formicarum gen. nov., sp. nov., Ktedonobacter robiniae sp. nov., Dictyobacter formicarum sp. nov. and Dictyobacter arantiisoli sp. nov., belonging to the class Ktedonobacteria.</title>
        <authorList>
            <person name="Yabe S."/>
            <person name="Zheng Y."/>
            <person name="Wang C.M."/>
            <person name="Sakai Y."/>
            <person name="Abe K."/>
            <person name="Yokota A."/>
            <person name="Donadio S."/>
            <person name="Cavaletti L."/>
            <person name="Monciardini P."/>
        </authorList>
    </citation>
    <scope>NUCLEOTIDE SEQUENCE [LARGE SCALE GENOMIC DNA]</scope>
    <source>
        <strain evidence="8 9">SOSP1-9</strain>
    </source>
</reference>
<feature type="transmembrane region" description="Helical" evidence="6">
    <location>
        <begin position="7"/>
        <end position="32"/>
    </location>
</feature>
<protein>
    <recommendedName>
        <fullName evidence="7">Major facilitator superfamily (MFS) profile domain-containing protein</fullName>
    </recommendedName>
</protein>
<feature type="transmembrane region" description="Helical" evidence="6">
    <location>
        <begin position="44"/>
        <end position="65"/>
    </location>
</feature>
<comment type="caution">
    <text evidence="8">The sequence shown here is derived from an EMBL/GenBank/DDBJ whole genome shotgun (WGS) entry which is preliminary data.</text>
</comment>
<dbReference type="Gene3D" id="1.20.1250.20">
    <property type="entry name" value="MFS general substrate transporter like domains"/>
    <property type="match status" value="1"/>
</dbReference>
<dbReference type="PROSITE" id="PS50850">
    <property type="entry name" value="MFS"/>
    <property type="match status" value="1"/>
</dbReference>
<keyword evidence="9" id="KW-1185">Reference proteome</keyword>
<sequence>MVKEARLLRVLFLVIALSGLADGMIAAVFVVFPASALHLGSAEYGGMVTALGVGSLVGSLLVGPLAKRISPTRFLAVGLLGEGLAYLWAFNSRSLIPILVLFVLSGTPNVGWHVSMQTLLQTEVEERLRGRVFGAYVSTLSLLLLIGNALGSVAAAPLGIVLILSIGSGFMLLAAAVSFVFMRDAPTTVLQPSTGNERENGFVSRE</sequence>
<keyword evidence="5 6" id="KW-0472">Membrane</keyword>
<dbReference type="EMBL" id="BNJJ01000012">
    <property type="protein sequence ID" value="GHO86453.1"/>
    <property type="molecule type" value="Genomic_DNA"/>
</dbReference>
<feature type="domain" description="Major facilitator superfamily (MFS) profile" evidence="7">
    <location>
        <begin position="7"/>
        <end position="206"/>
    </location>
</feature>
<evidence type="ECO:0000256" key="6">
    <source>
        <dbReference type="SAM" id="Phobius"/>
    </source>
</evidence>
<name>A0ABQ3VLH3_9CHLR</name>